<dbReference type="RefSeq" id="WP_274199960.1">
    <property type="nucleotide sequence ID" value="NZ_JAQZAO010000003.1"/>
</dbReference>
<sequence>MTWRHVVLAVGFLALAGVRATQGATVWAVVFGLAAVANAWLALRSEETGAAPAVPADADPREVAAEEVRCRAALRRWQLLALAGALVAAGLLLVEPPLAVLAAGAVLVAVLRGRRVQRYAATLPSATGAPTPPATNGAARGTAAPCGASGVGS</sequence>
<dbReference type="Proteomes" id="UP001300763">
    <property type="component" value="Unassembled WGS sequence"/>
</dbReference>
<keyword evidence="2" id="KW-0472">Membrane</keyword>
<feature type="compositionally biased region" description="Low complexity" evidence="1">
    <location>
        <begin position="124"/>
        <end position="145"/>
    </location>
</feature>
<evidence type="ECO:0000313" key="3">
    <source>
        <dbReference type="EMBL" id="MDD7965418.1"/>
    </source>
</evidence>
<accession>A0ABT5SUK1</accession>
<dbReference type="EMBL" id="JAQZAO010000003">
    <property type="protein sequence ID" value="MDD7965418.1"/>
    <property type="molecule type" value="Genomic_DNA"/>
</dbReference>
<gene>
    <name evidence="3" type="ORF">PGB27_08645</name>
</gene>
<organism evidence="3 4">
    <name type="scientific">Actinomycetospora lemnae</name>
    <dbReference type="NCBI Taxonomy" id="3019891"/>
    <lineage>
        <taxon>Bacteria</taxon>
        <taxon>Bacillati</taxon>
        <taxon>Actinomycetota</taxon>
        <taxon>Actinomycetes</taxon>
        <taxon>Pseudonocardiales</taxon>
        <taxon>Pseudonocardiaceae</taxon>
        <taxon>Actinomycetospora</taxon>
    </lineage>
</organism>
<evidence type="ECO:0000256" key="1">
    <source>
        <dbReference type="SAM" id="MobiDB-lite"/>
    </source>
</evidence>
<feature type="transmembrane region" description="Helical" evidence="2">
    <location>
        <begin position="79"/>
        <end position="111"/>
    </location>
</feature>
<proteinExistence type="predicted"/>
<feature type="region of interest" description="Disordered" evidence="1">
    <location>
        <begin position="124"/>
        <end position="153"/>
    </location>
</feature>
<keyword evidence="2" id="KW-0812">Transmembrane</keyword>
<evidence type="ECO:0000256" key="2">
    <source>
        <dbReference type="SAM" id="Phobius"/>
    </source>
</evidence>
<reference evidence="3 4" key="1">
    <citation type="submission" date="2023-02" db="EMBL/GenBank/DDBJ databases">
        <title>Genome sequencing required for Actinomycetospora new species description.</title>
        <authorList>
            <person name="Saimee Y."/>
            <person name="Duangmal K."/>
        </authorList>
    </citation>
    <scope>NUCLEOTIDE SEQUENCE [LARGE SCALE GENOMIC DNA]</scope>
    <source>
        <strain evidence="3 4">DW7H6</strain>
    </source>
</reference>
<keyword evidence="2" id="KW-1133">Transmembrane helix</keyword>
<name>A0ABT5SUK1_9PSEU</name>
<keyword evidence="4" id="KW-1185">Reference proteome</keyword>
<protein>
    <submittedName>
        <fullName evidence="3">Uncharacterized protein</fullName>
    </submittedName>
</protein>
<evidence type="ECO:0000313" key="4">
    <source>
        <dbReference type="Proteomes" id="UP001300763"/>
    </source>
</evidence>
<comment type="caution">
    <text evidence="3">The sequence shown here is derived from an EMBL/GenBank/DDBJ whole genome shotgun (WGS) entry which is preliminary data.</text>
</comment>